<organism evidence="1 2">
    <name type="scientific">Capsicum baccatum</name>
    <name type="common">Peruvian pepper</name>
    <dbReference type="NCBI Taxonomy" id="33114"/>
    <lineage>
        <taxon>Eukaryota</taxon>
        <taxon>Viridiplantae</taxon>
        <taxon>Streptophyta</taxon>
        <taxon>Embryophyta</taxon>
        <taxon>Tracheophyta</taxon>
        <taxon>Spermatophyta</taxon>
        <taxon>Magnoliopsida</taxon>
        <taxon>eudicotyledons</taxon>
        <taxon>Gunneridae</taxon>
        <taxon>Pentapetalae</taxon>
        <taxon>asterids</taxon>
        <taxon>lamiids</taxon>
        <taxon>Solanales</taxon>
        <taxon>Solanaceae</taxon>
        <taxon>Solanoideae</taxon>
        <taxon>Capsiceae</taxon>
        <taxon>Capsicum</taxon>
    </lineage>
</organism>
<name>A0A2G2V8Z2_CAPBA</name>
<protein>
    <submittedName>
        <fullName evidence="1">Uncharacterized protein</fullName>
    </submittedName>
</protein>
<keyword evidence="2" id="KW-1185">Reference proteome</keyword>
<evidence type="ECO:0000313" key="2">
    <source>
        <dbReference type="Proteomes" id="UP000224567"/>
    </source>
</evidence>
<reference evidence="1 2" key="1">
    <citation type="journal article" date="2017" name="Genome Biol.">
        <title>New reference genome sequences of hot pepper reveal the massive evolution of plant disease-resistance genes by retroduplication.</title>
        <authorList>
            <person name="Kim S."/>
            <person name="Park J."/>
            <person name="Yeom S.I."/>
            <person name="Kim Y.M."/>
            <person name="Seo E."/>
            <person name="Kim K.T."/>
            <person name="Kim M.S."/>
            <person name="Lee J.M."/>
            <person name="Cheong K."/>
            <person name="Shin H.S."/>
            <person name="Kim S.B."/>
            <person name="Han K."/>
            <person name="Lee J."/>
            <person name="Park M."/>
            <person name="Lee H.A."/>
            <person name="Lee H.Y."/>
            <person name="Lee Y."/>
            <person name="Oh S."/>
            <person name="Lee J.H."/>
            <person name="Choi E."/>
            <person name="Choi E."/>
            <person name="Lee S.E."/>
            <person name="Jeon J."/>
            <person name="Kim H."/>
            <person name="Choi G."/>
            <person name="Song H."/>
            <person name="Lee J."/>
            <person name="Lee S.C."/>
            <person name="Kwon J.K."/>
            <person name="Lee H.Y."/>
            <person name="Koo N."/>
            <person name="Hong Y."/>
            <person name="Kim R.W."/>
            <person name="Kang W.H."/>
            <person name="Huh J.H."/>
            <person name="Kang B.C."/>
            <person name="Yang T.J."/>
            <person name="Lee Y.H."/>
            <person name="Bennetzen J.L."/>
            <person name="Choi D."/>
        </authorList>
    </citation>
    <scope>NUCLEOTIDE SEQUENCE [LARGE SCALE GENOMIC DNA]</scope>
    <source>
        <strain evidence="2">cv. PBC81</strain>
    </source>
</reference>
<proteinExistence type="predicted"/>
<dbReference type="Proteomes" id="UP000224567">
    <property type="component" value="Unassembled WGS sequence"/>
</dbReference>
<gene>
    <name evidence="1" type="ORF">CQW23_30965</name>
</gene>
<dbReference type="AlphaFoldDB" id="A0A2G2V8Z2"/>
<evidence type="ECO:0000313" key="1">
    <source>
        <dbReference type="EMBL" id="PHT29437.1"/>
    </source>
</evidence>
<comment type="caution">
    <text evidence="1">The sequence shown here is derived from an EMBL/GenBank/DDBJ whole genome shotgun (WGS) entry which is preliminary data.</text>
</comment>
<accession>A0A2G2V8Z2</accession>
<reference evidence="2" key="2">
    <citation type="journal article" date="2017" name="J. Anim. Genet.">
        <title>Multiple reference genome sequences of hot pepper reveal the massive evolution of plant disease resistance genes by retroduplication.</title>
        <authorList>
            <person name="Kim S."/>
            <person name="Park J."/>
            <person name="Yeom S.-I."/>
            <person name="Kim Y.-M."/>
            <person name="Seo E."/>
            <person name="Kim K.-T."/>
            <person name="Kim M.-S."/>
            <person name="Lee J.M."/>
            <person name="Cheong K."/>
            <person name="Shin H.-S."/>
            <person name="Kim S.-B."/>
            <person name="Han K."/>
            <person name="Lee J."/>
            <person name="Park M."/>
            <person name="Lee H.-A."/>
            <person name="Lee H.-Y."/>
            <person name="Lee Y."/>
            <person name="Oh S."/>
            <person name="Lee J.H."/>
            <person name="Choi E."/>
            <person name="Choi E."/>
            <person name="Lee S.E."/>
            <person name="Jeon J."/>
            <person name="Kim H."/>
            <person name="Choi G."/>
            <person name="Song H."/>
            <person name="Lee J."/>
            <person name="Lee S.-C."/>
            <person name="Kwon J.-K."/>
            <person name="Lee H.-Y."/>
            <person name="Koo N."/>
            <person name="Hong Y."/>
            <person name="Kim R.W."/>
            <person name="Kang W.-H."/>
            <person name="Huh J.H."/>
            <person name="Kang B.-C."/>
            <person name="Yang T.-J."/>
            <person name="Lee Y.-H."/>
            <person name="Bennetzen J.L."/>
            <person name="Choi D."/>
        </authorList>
    </citation>
    <scope>NUCLEOTIDE SEQUENCE [LARGE SCALE GENOMIC DNA]</scope>
    <source>
        <strain evidence="2">cv. PBC81</strain>
    </source>
</reference>
<sequence>MCALTDIGSYSHTPKKLDLDLKNQPSLTAKTSIEQPPVLELKDLPNYLRYAFLGGGNTLPMSVADDLSEQHVEALISALKRYKRAMG</sequence>
<dbReference type="EMBL" id="MLFT02000111">
    <property type="protein sequence ID" value="PHT29437.1"/>
    <property type="molecule type" value="Genomic_DNA"/>
</dbReference>
<dbReference type="OrthoDB" id="1752182at2759"/>